<feature type="region of interest" description="Disordered" evidence="2">
    <location>
        <begin position="1"/>
        <end position="59"/>
    </location>
</feature>
<proteinExistence type="predicted"/>
<feature type="region of interest" description="Disordered" evidence="2">
    <location>
        <begin position="147"/>
        <end position="175"/>
    </location>
</feature>
<feature type="compositionally biased region" description="Low complexity" evidence="2">
    <location>
        <begin position="381"/>
        <end position="390"/>
    </location>
</feature>
<feature type="region of interest" description="Disordered" evidence="2">
    <location>
        <begin position="381"/>
        <end position="407"/>
    </location>
</feature>
<organism evidence="3 4">
    <name type="scientific">Diacronema lutheri</name>
    <name type="common">Unicellular marine alga</name>
    <name type="synonym">Monochrysis lutheri</name>
    <dbReference type="NCBI Taxonomy" id="2081491"/>
    <lineage>
        <taxon>Eukaryota</taxon>
        <taxon>Haptista</taxon>
        <taxon>Haptophyta</taxon>
        <taxon>Pavlovophyceae</taxon>
        <taxon>Pavlovales</taxon>
        <taxon>Pavlovaceae</taxon>
        <taxon>Diacronema</taxon>
    </lineage>
</organism>
<feature type="coiled-coil region" evidence="1">
    <location>
        <begin position="102"/>
        <end position="136"/>
    </location>
</feature>
<feature type="compositionally biased region" description="Low complexity" evidence="2">
    <location>
        <begin position="833"/>
        <end position="848"/>
    </location>
</feature>
<keyword evidence="4" id="KW-1185">Reference proteome</keyword>
<dbReference type="EMBL" id="JAGTXO010000021">
    <property type="protein sequence ID" value="KAG8462337.1"/>
    <property type="molecule type" value="Genomic_DNA"/>
</dbReference>
<dbReference type="AlphaFoldDB" id="A0A8J6C565"/>
<feature type="compositionally biased region" description="Gly residues" evidence="2">
    <location>
        <begin position="391"/>
        <end position="401"/>
    </location>
</feature>
<evidence type="ECO:0000256" key="2">
    <source>
        <dbReference type="SAM" id="MobiDB-lite"/>
    </source>
</evidence>
<feature type="region of interest" description="Disordered" evidence="2">
    <location>
        <begin position="463"/>
        <end position="522"/>
    </location>
</feature>
<keyword evidence="1" id="KW-0175">Coiled coil</keyword>
<name>A0A8J6C565_DIALT</name>
<evidence type="ECO:0000256" key="1">
    <source>
        <dbReference type="SAM" id="Coils"/>
    </source>
</evidence>
<feature type="region of interest" description="Disordered" evidence="2">
    <location>
        <begin position="729"/>
        <end position="775"/>
    </location>
</feature>
<feature type="region of interest" description="Disordered" evidence="2">
    <location>
        <begin position="807"/>
        <end position="848"/>
    </location>
</feature>
<gene>
    <name evidence="3" type="ORF">KFE25_012157</name>
</gene>
<reference evidence="3" key="1">
    <citation type="submission" date="2021-05" db="EMBL/GenBank/DDBJ databases">
        <title>The genome of the haptophyte Pavlova lutheri (Diacronema luteri, Pavlovales) - a model for lipid biosynthesis in eukaryotic algae.</title>
        <authorList>
            <person name="Hulatt C.J."/>
            <person name="Posewitz M.C."/>
        </authorList>
    </citation>
    <scope>NUCLEOTIDE SEQUENCE</scope>
    <source>
        <strain evidence="3">NIVA-4/92</strain>
    </source>
</reference>
<dbReference type="Proteomes" id="UP000751190">
    <property type="component" value="Unassembled WGS sequence"/>
</dbReference>
<evidence type="ECO:0000313" key="4">
    <source>
        <dbReference type="Proteomes" id="UP000751190"/>
    </source>
</evidence>
<accession>A0A8J6C565</accession>
<protein>
    <submittedName>
        <fullName evidence="3">Uncharacterized protein</fullName>
    </submittedName>
</protein>
<feature type="compositionally biased region" description="Pro residues" evidence="2">
    <location>
        <begin position="492"/>
        <end position="503"/>
    </location>
</feature>
<feature type="compositionally biased region" description="Low complexity" evidence="2">
    <location>
        <begin position="48"/>
        <end position="59"/>
    </location>
</feature>
<evidence type="ECO:0000313" key="3">
    <source>
        <dbReference type="EMBL" id="KAG8462337.1"/>
    </source>
</evidence>
<comment type="caution">
    <text evidence="3">The sequence shown here is derived from an EMBL/GenBank/DDBJ whole genome shotgun (WGS) entry which is preliminary data.</text>
</comment>
<sequence>MRRIKKRRQSGFMSAADAGDALAGDDEGALGEPLDGAPTADARRDGAAEPPAGAAEPPLSAAATMLAEVVATMAGEYHVYPPHASDGAHPRPRAADPSDPAVRALQAALRASEARCDALEAELARERAERLALTERCNVLRARLAGTAAGPDGDDADAGDAPVGPRAPTRERASSASALIAQRLASVGSGGAVGGMLSVAVPIAPPRAHAAAERVVGVAGAAGAAVAARPAADQRVQTVPALLELAGAVALESTAAQLAARDARAIGAGASLAPTVASLALTVASLAPTVAAAPGAPAVATPTGVVASATLLAHLRAVLMPVLEQLARVDVVAAQLRAVDEEAHEQRLRAHLADAARAAPAAAEPAACDTSTSATHATLGASSGDAAACSGRGGDAPGGDAPGCAADAPAQAPSARALGTCVTLQSVPASPPAVEPRVAAASAADYSVTAVTAVTAVPSARADGACARRGGADGAWGKRPASTLAEARVPCASPPRPSSPPSPTGVERASRRRQRRAGARVSFATHDLSAVQPPNVFVLGSERPHNQLIELLAELRERHKPLLALMRQDSACSACVRTVAHALAQLAEDDGRGVTLPMRSAARFYAAEFYELAGAGAANGTDGGDVDACGAPAAACAPGAPVLQWRLQQLLLSSMRFHLSMILNEDSPALEAMRSSVLARLDAARVPTPQYNVENFAALVTNALRQWRAHGRAAKSELVLQLVREADGAAGGTPADGVPAADERDARPGRGGGGGGGAGNPTGARDGARAPSAAEVSPAEREALCAFVTALTILDVVFLGDANANRQRAPQPGTSGGHAESAPKDQARQSVNAAGAAAPAAQQPPDGAHAAPTFAALCALPENVPFMAMVATHAEQVRAIGCEDELHLSVLAELPAFCEQLRACRRPAQCVIAWLQGGAAGTRKRRKPAR</sequence>
<feature type="compositionally biased region" description="Gly residues" evidence="2">
    <location>
        <begin position="749"/>
        <end position="760"/>
    </location>
</feature>